<protein>
    <recommendedName>
        <fullName evidence="14">Protein kinase domain-containing protein</fullName>
    </recommendedName>
</protein>
<feature type="domain" description="FHA" evidence="10">
    <location>
        <begin position="956"/>
        <end position="1009"/>
    </location>
</feature>
<evidence type="ECO:0000256" key="6">
    <source>
        <dbReference type="ARBA" id="ARBA00022840"/>
    </source>
</evidence>
<evidence type="ECO:0000256" key="5">
    <source>
        <dbReference type="ARBA" id="ARBA00022777"/>
    </source>
</evidence>
<dbReference type="PROSITE" id="PS50011">
    <property type="entry name" value="PROTEIN_KINASE_DOM"/>
    <property type="match status" value="1"/>
</dbReference>
<dbReference type="InterPro" id="IPR011009">
    <property type="entry name" value="Kinase-like_dom_sf"/>
</dbReference>
<feature type="compositionally biased region" description="Low complexity" evidence="9">
    <location>
        <begin position="565"/>
        <end position="581"/>
    </location>
</feature>
<proteinExistence type="predicted"/>
<dbReference type="InterPro" id="IPR008271">
    <property type="entry name" value="Ser/Thr_kinase_AS"/>
</dbReference>
<dbReference type="Proteomes" id="UP001432322">
    <property type="component" value="Unassembled WGS sequence"/>
</dbReference>
<feature type="compositionally biased region" description="Basic and acidic residues" evidence="9">
    <location>
        <begin position="666"/>
        <end position="675"/>
    </location>
</feature>
<dbReference type="SUPFAM" id="SSF56112">
    <property type="entry name" value="Protein kinase-like (PK-like)"/>
    <property type="match status" value="1"/>
</dbReference>
<evidence type="ECO:0000256" key="3">
    <source>
        <dbReference type="ARBA" id="ARBA00022679"/>
    </source>
</evidence>
<keyword evidence="2" id="KW-0597">Phosphoprotein</keyword>
<sequence length="1205" mass="137753">MFGRLKSLFKAPNGEDAKRIQLPPIVQAGQSHLDEWDIVGELGDGAFGKVEKAVHRADNRRIAAAKCITIEEGEELEDFLVEINILTACSHPNIVGLYACYYMDHKLSMLLEYCGGGAVDGIMIELEKPLTEPQIAYIARFTCEALAYLHEQNVIHRDLKAGNILLTSDAVVKLADFGVSAKLRDRAEKRDTFIGTPYWMAPEVMACETFKDQPYDTRSDIWSFGITLIELAQMEPPHSEVSPMRVLIKVQKSDPPKLSIPDAWSLFFNDFLAQCLIKSPANRRNATQLRSHPFLRSGTDKKSVETLLAEVNADVREEEIVIDDSESVADSEDMQDESQENIPPMEEVSFEKRQKRAAPPPPVSPIHTSHEVTIVKTPSTATADITLNTVTEPKRIDTNLNVLNEVRSPKSPQSSDVVDALRELDTALSSEATFITISPEAKDEPAEPAYYSPALPRRPEVIEATNKIKHVLDSVRARSVDRSPLPQSRTPSRPSRPDTALSTDSDSGYVPEAKPSVVHNCDADFSLHNGDQLESTEHTHSIPIHESESLSGVSALRERFESPQRTSSSSGRVSRSTSVTRDSTDESDAEAIARARIRNAIQHQINLEANRVSSQSIQSTRPLPSRAAASSTVTMVQSADRVSIASASEFNASRLHDQLNSTPPHHQIEVKRSPSKKEYAYFENLDQPSSDYFAESQLDSTRPPPDPPVDYEEKRAKKSEKRREEPVVISASSTLSKESKDSSTPSEAHTIEPPVKIRAQTVVKDDKPVFKRNPYRQTVTKKTRTYVVDGVEVTSTTMHVLGRQQNLQLRRQEMQELKRVQREESRQIQELESQASHQNELQEKKQQQEKSTMHRQYELDMDSLMRKQKREIEDAERLQEEELRTTNKRLKYEQEKDLHAFKERLKQEMKIMKQEVEMLPRAQRKDALKQRKEIAEEMNLQKEQDFIVQLRMNAEASIGRMRAKHKEKIAQLERQFLEQKHMLLRAKEGSEWELEDKVMSERYVLHRRLLKDKFFLLRTQMLARQQKELQQAQKLHAREEEELIRALATDRKRLPKMLRNEAKTRSAMYKESLRISMADPNGGDINDLVRRFDEAEKARVNQALKDHEMKSEKKIQSLKEKNAMEMKELEEAQNDNRKLLLEKERQTLQEHENKYMGMKDEWKNDLPRKKLELETLFDSELADQEHFYGMQSSTPSTPSMGRGRI</sequence>
<dbReference type="PANTHER" id="PTHR46538">
    <property type="entry name" value="PROTEIN KINASE DOMAIN-CONTAINING PROTEIN"/>
    <property type="match status" value="1"/>
</dbReference>
<evidence type="ECO:0008006" key="14">
    <source>
        <dbReference type="Google" id="ProtNLM"/>
    </source>
</evidence>
<dbReference type="InterPro" id="IPR051585">
    <property type="entry name" value="STE20_Ser/Thr_Kinases"/>
</dbReference>
<evidence type="ECO:0000256" key="4">
    <source>
        <dbReference type="ARBA" id="ARBA00022741"/>
    </source>
</evidence>
<evidence type="ECO:0000256" key="8">
    <source>
        <dbReference type="SAM" id="Coils"/>
    </source>
</evidence>
<evidence type="ECO:0000256" key="2">
    <source>
        <dbReference type="ARBA" id="ARBA00022553"/>
    </source>
</evidence>
<accession>A0AAV5WTC5</accession>
<dbReference type="InterPro" id="IPR017441">
    <property type="entry name" value="Protein_kinase_ATP_BS"/>
</dbReference>
<dbReference type="EMBL" id="BTSY01000007">
    <property type="protein sequence ID" value="GMT35536.1"/>
    <property type="molecule type" value="Genomic_DNA"/>
</dbReference>
<feature type="region of interest" description="Disordered" evidence="9">
    <location>
        <begin position="477"/>
        <end position="514"/>
    </location>
</feature>
<evidence type="ECO:0000259" key="10">
    <source>
        <dbReference type="PROSITE" id="PS50006"/>
    </source>
</evidence>
<keyword evidence="3" id="KW-0808">Transferase</keyword>
<comment type="caution">
    <text evidence="12">The sequence shown here is derived from an EMBL/GenBank/DDBJ whole genome shotgun (WGS) entry which is preliminary data.</text>
</comment>
<keyword evidence="5" id="KW-0418">Kinase</keyword>
<feature type="compositionally biased region" description="Acidic residues" evidence="9">
    <location>
        <begin position="322"/>
        <end position="339"/>
    </location>
</feature>
<keyword evidence="4 7" id="KW-0547">Nucleotide-binding</keyword>
<evidence type="ECO:0000256" key="7">
    <source>
        <dbReference type="PROSITE-ProRule" id="PRU10141"/>
    </source>
</evidence>
<dbReference type="InterPro" id="IPR022165">
    <property type="entry name" value="PKK"/>
</dbReference>
<feature type="binding site" evidence="7">
    <location>
        <position position="66"/>
    </location>
    <ligand>
        <name>ATP</name>
        <dbReference type="ChEBI" id="CHEBI:30616"/>
    </ligand>
</feature>
<dbReference type="Gene3D" id="1.10.510.10">
    <property type="entry name" value="Transferase(Phosphotransferase) domain 1"/>
    <property type="match status" value="1"/>
</dbReference>
<feature type="region of interest" description="Disordered" evidence="9">
    <location>
        <begin position="656"/>
        <end position="675"/>
    </location>
</feature>
<feature type="region of interest" description="Disordered" evidence="9">
    <location>
        <begin position="825"/>
        <end position="856"/>
    </location>
</feature>
<dbReference type="PROSITE" id="PS50006">
    <property type="entry name" value="FHA_DOMAIN"/>
    <property type="match status" value="1"/>
</dbReference>
<dbReference type="InterPro" id="IPR000719">
    <property type="entry name" value="Prot_kinase_dom"/>
</dbReference>
<feature type="coiled-coil region" evidence="8">
    <location>
        <begin position="1022"/>
        <end position="1049"/>
    </location>
</feature>
<dbReference type="Pfam" id="PF00069">
    <property type="entry name" value="Pkinase"/>
    <property type="match status" value="1"/>
</dbReference>
<feature type="coiled-coil region" evidence="8">
    <location>
        <begin position="1101"/>
        <end position="1161"/>
    </location>
</feature>
<evidence type="ECO:0000259" key="11">
    <source>
        <dbReference type="PROSITE" id="PS50011"/>
    </source>
</evidence>
<feature type="compositionally biased region" description="Basic and acidic residues" evidence="9">
    <location>
        <begin position="711"/>
        <end position="726"/>
    </location>
</feature>
<feature type="compositionally biased region" description="Basic and acidic residues" evidence="9">
    <location>
        <begin position="535"/>
        <end position="548"/>
    </location>
</feature>
<keyword evidence="8" id="KW-0175">Coiled coil</keyword>
<dbReference type="GO" id="GO:0005524">
    <property type="term" value="F:ATP binding"/>
    <property type="evidence" value="ECO:0007669"/>
    <property type="project" value="UniProtKB-UniRule"/>
</dbReference>
<feature type="domain" description="Protein kinase" evidence="11">
    <location>
        <begin position="36"/>
        <end position="295"/>
    </location>
</feature>
<dbReference type="AlphaFoldDB" id="A0AAV5WTC5"/>
<feature type="compositionally biased region" description="Low complexity" evidence="9">
    <location>
        <begin position="482"/>
        <end position="493"/>
    </location>
</feature>
<reference evidence="12" key="1">
    <citation type="submission" date="2023-10" db="EMBL/GenBank/DDBJ databases">
        <title>Genome assembly of Pristionchus species.</title>
        <authorList>
            <person name="Yoshida K."/>
            <person name="Sommer R.J."/>
        </authorList>
    </citation>
    <scope>NUCLEOTIDE SEQUENCE</scope>
    <source>
        <strain evidence="12">RS5133</strain>
    </source>
</reference>
<dbReference type="GO" id="GO:0004674">
    <property type="term" value="F:protein serine/threonine kinase activity"/>
    <property type="evidence" value="ECO:0007669"/>
    <property type="project" value="UniProtKB-KW"/>
</dbReference>
<feature type="region of interest" description="Disordered" evidence="9">
    <location>
        <begin position="1186"/>
        <end position="1205"/>
    </location>
</feature>
<evidence type="ECO:0000256" key="1">
    <source>
        <dbReference type="ARBA" id="ARBA00022527"/>
    </source>
</evidence>
<feature type="compositionally biased region" description="Polar residues" evidence="9">
    <location>
        <begin position="1190"/>
        <end position="1199"/>
    </location>
</feature>
<feature type="region of interest" description="Disordered" evidence="9">
    <location>
        <begin position="322"/>
        <end position="343"/>
    </location>
</feature>
<dbReference type="PANTHER" id="PTHR46538:SF3">
    <property type="entry name" value="PROTEIN KINASE DOMAIN-CONTAINING PROTEIN"/>
    <property type="match status" value="1"/>
</dbReference>
<organism evidence="12 13">
    <name type="scientific">Pristionchus fissidentatus</name>
    <dbReference type="NCBI Taxonomy" id="1538716"/>
    <lineage>
        <taxon>Eukaryota</taxon>
        <taxon>Metazoa</taxon>
        <taxon>Ecdysozoa</taxon>
        <taxon>Nematoda</taxon>
        <taxon>Chromadorea</taxon>
        <taxon>Rhabditida</taxon>
        <taxon>Rhabditina</taxon>
        <taxon>Diplogasteromorpha</taxon>
        <taxon>Diplogasteroidea</taxon>
        <taxon>Neodiplogasteridae</taxon>
        <taxon>Pristionchus</taxon>
    </lineage>
</organism>
<dbReference type="InterPro" id="IPR000253">
    <property type="entry name" value="FHA_dom"/>
</dbReference>
<evidence type="ECO:0000313" key="13">
    <source>
        <dbReference type="Proteomes" id="UP001432322"/>
    </source>
</evidence>
<feature type="region of interest" description="Disordered" evidence="9">
    <location>
        <begin position="611"/>
        <end position="632"/>
    </location>
</feature>
<feature type="compositionally biased region" description="Basic and acidic residues" evidence="9">
    <location>
        <begin position="840"/>
        <end position="856"/>
    </location>
</feature>
<feature type="region of interest" description="Disordered" evidence="9">
    <location>
        <begin position="695"/>
        <end position="753"/>
    </location>
</feature>
<gene>
    <name evidence="12" type="ORF">PFISCL1PPCAC_26833</name>
</gene>
<evidence type="ECO:0000313" key="12">
    <source>
        <dbReference type="EMBL" id="GMT35536.1"/>
    </source>
</evidence>
<dbReference type="PROSITE" id="PS00108">
    <property type="entry name" value="PROTEIN_KINASE_ST"/>
    <property type="match status" value="1"/>
</dbReference>
<dbReference type="SMART" id="SM00220">
    <property type="entry name" value="S_TKc"/>
    <property type="match status" value="1"/>
</dbReference>
<keyword evidence="1" id="KW-0723">Serine/threonine-protein kinase</keyword>
<keyword evidence="6 7" id="KW-0067">ATP-binding</keyword>
<feature type="region of interest" description="Disordered" evidence="9">
    <location>
        <begin position="535"/>
        <end position="588"/>
    </location>
</feature>
<name>A0AAV5WTC5_9BILA</name>
<evidence type="ECO:0000256" key="9">
    <source>
        <dbReference type="SAM" id="MobiDB-lite"/>
    </source>
</evidence>
<dbReference type="FunFam" id="1.10.510.10:FF:001298">
    <property type="entry name" value="STE20-like kinase"/>
    <property type="match status" value="1"/>
</dbReference>
<dbReference type="Pfam" id="PF12474">
    <property type="entry name" value="PKK"/>
    <property type="match status" value="2"/>
</dbReference>
<dbReference type="PROSITE" id="PS00107">
    <property type="entry name" value="PROTEIN_KINASE_ATP"/>
    <property type="match status" value="1"/>
</dbReference>
<keyword evidence="13" id="KW-1185">Reference proteome</keyword>